<dbReference type="AlphaFoldDB" id="A0A1N7F7E6"/>
<dbReference type="EMBL" id="FTNR01000006">
    <property type="protein sequence ID" value="SIR96155.1"/>
    <property type="molecule type" value="Genomic_DNA"/>
</dbReference>
<evidence type="ECO:0000313" key="1">
    <source>
        <dbReference type="EMBL" id="SIR96155.1"/>
    </source>
</evidence>
<reference evidence="2" key="1">
    <citation type="submission" date="2017-01" db="EMBL/GenBank/DDBJ databases">
        <authorList>
            <person name="Varghese N."/>
            <person name="Submissions S."/>
        </authorList>
    </citation>
    <scope>NUCLEOTIDE SEQUENCE [LARGE SCALE GENOMIC DNA]</scope>
    <source>
        <strain evidence="2">type strain: HArc-</strain>
    </source>
</reference>
<accession>A0A1N7F7E6</accession>
<organism evidence="1 2">
    <name type="scientific">Natronorubrum thiooxidans</name>
    <dbReference type="NCBI Taxonomy" id="308853"/>
    <lineage>
        <taxon>Archaea</taxon>
        <taxon>Methanobacteriati</taxon>
        <taxon>Methanobacteriota</taxon>
        <taxon>Stenosarchaea group</taxon>
        <taxon>Halobacteria</taxon>
        <taxon>Halobacteriales</taxon>
        <taxon>Natrialbaceae</taxon>
        <taxon>Natronorubrum</taxon>
    </lineage>
</organism>
<sequence>MYSYFIFYSGTNSAWLWVVVTVCRVAKTESFEDVSIAADGPESTAASLE</sequence>
<proteinExistence type="predicted"/>
<name>A0A1N7F7E6_9EURY</name>
<protein>
    <submittedName>
        <fullName evidence="1">Uncharacterized protein</fullName>
    </submittedName>
</protein>
<keyword evidence="2" id="KW-1185">Reference proteome</keyword>
<gene>
    <name evidence="1" type="ORF">SAMN05421752_10641</name>
</gene>
<evidence type="ECO:0000313" key="2">
    <source>
        <dbReference type="Proteomes" id="UP000185936"/>
    </source>
</evidence>
<dbReference type="Proteomes" id="UP000185936">
    <property type="component" value="Unassembled WGS sequence"/>
</dbReference>